<accession>A0AAN7K0C6</accession>
<evidence type="ECO:0000313" key="2">
    <source>
        <dbReference type="Proteomes" id="UP001345219"/>
    </source>
</evidence>
<protein>
    <submittedName>
        <fullName evidence="1">Uncharacterized protein</fullName>
    </submittedName>
</protein>
<dbReference type="AlphaFoldDB" id="A0AAN7K0C6"/>
<dbReference type="Proteomes" id="UP001345219">
    <property type="component" value="Chromosome 8"/>
</dbReference>
<name>A0AAN7K0C6_9MYRT</name>
<proteinExistence type="predicted"/>
<dbReference type="EMBL" id="JAXIOK010000014">
    <property type="protein sequence ID" value="KAK4755954.1"/>
    <property type="molecule type" value="Genomic_DNA"/>
</dbReference>
<keyword evidence="2" id="KW-1185">Reference proteome</keyword>
<sequence length="140" mass="14871">MLSRKFLREGEMPGPAASATSGIIIEAVRAAAVSPVTAFSLREALASNLRPDLGSPAIGLFLDSLTGSGLKRHSDGFLWAEEEDEINGMDMETAEAEAIFDEAMIACGFGGRSSEFRGELNFESSAVCLRGETGESEYSQ</sequence>
<reference evidence="1 2" key="1">
    <citation type="journal article" date="2023" name="Hortic Res">
        <title>Pangenome of water caltrop reveals structural variations and asymmetric subgenome divergence after allopolyploidization.</title>
        <authorList>
            <person name="Zhang X."/>
            <person name="Chen Y."/>
            <person name="Wang L."/>
            <person name="Yuan Y."/>
            <person name="Fang M."/>
            <person name="Shi L."/>
            <person name="Lu R."/>
            <person name="Comes H.P."/>
            <person name="Ma Y."/>
            <person name="Chen Y."/>
            <person name="Huang G."/>
            <person name="Zhou Y."/>
            <person name="Zheng Z."/>
            <person name="Qiu Y."/>
        </authorList>
    </citation>
    <scope>NUCLEOTIDE SEQUENCE [LARGE SCALE GENOMIC DNA]</scope>
    <source>
        <tissue evidence="1">Roots</tissue>
    </source>
</reference>
<evidence type="ECO:0000313" key="1">
    <source>
        <dbReference type="EMBL" id="KAK4755954.1"/>
    </source>
</evidence>
<organism evidence="1 2">
    <name type="scientific">Trapa incisa</name>
    <dbReference type="NCBI Taxonomy" id="236973"/>
    <lineage>
        <taxon>Eukaryota</taxon>
        <taxon>Viridiplantae</taxon>
        <taxon>Streptophyta</taxon>
        <taxon>Embryophyta</taxon>
        <taxon>Tracheophyta</taxon>
        <taxon>Spermatophyta</taxon>
        <taxon>Magnoliopsida</taxon>
        <taxon>eudicotyledons</taxon>
        <taxon>Gunneridae</taxon>
        <taxon>Pentapetalae</taxon>
        <taxon>rosids</taxon>
        <taxon>malvids</taxon>
        <taxon>Myrtales</taxon>
        <taxon>Lythraceae</taxon>
        <taxon>Trapa</taxon>
    </lineage>
</organism>
<comment type="caution">
    <text evidence="1">The sequence shown here is derived from an EMBL/GenBank/DDBJ whole genome shotgun (WGS) entry which is preliminary data.</text>
</comment>
<gene>
    <name evidence="1" type="ORF">SAY87_009711</name>
</gene>